<gene>
    <name evidence="1" type="ORF">Syn7803US103_169</name>
    <name evidence="2" type="ORF">Syn7803US23_163</name>
</gene>
<dbReference type="Pfam" id="PF23837">
    <property type="entry name" value="DUF7207"/>
    <property type="match status" value="1"/>
</dbReference>
<dbReference type="Proteomes" id="UP000185285">
    <property type="component" value="Segment"/>
</dbReference>
<dbReference type="Proteomes" id="UP000033008">
    <property type="component" value="Segment"/>
</dbReference>
<keyword evidence="4" id="KW-1185">Reference proteome</keyword>
<protein>
    <submittedName>
        <fullName evidence="2">Uncharacterized protein</fullName>
    </submittedName>
</protein>
<sequence length="117" mass="13930">MNFNELTPDNWLFFAIQNYNNPSSVTYSDFEEDLKRFKYIKRLLKRYETTGELKTHLILNHVIVLYNVFGDAATPLLFYKTEATYWKQITAFMLFLNRLPLNFTDADEECLKSLNLI</sequence>
<accession>A0A0E3HLI9</accession>
<organism evidence="2 4">
    <name type="scientific">Synechococcus phage ACG-2014j</name>
    <dbReference type="NCBI Taxonomy" id="1493514"/>
    <lineage>
        <taxon>Viruses</taxon>
        <taxon>Duplodnaviria</taxon>
        <taxon>Heunggongvirae</taxon>
        <taxon>Uroviricota</taxon>
        <taxon>Caudoviricetes</taxon>
        <taxon>Pantevenvirales</taxon>
        <taxon>Kyanoviridae</taxon>
        <taxon>Potamoivirus</taxon>
        <taxon>Potamoivirus tusconj</taxon>
    </lineage>
</organism>
<dbReference type="KEGG" id="vg:24171347"/>
<evidence type="ECO:0000313" key="4">
    <source>
        <dbReference type="Proteomes" id="UP000185285"/>
    </source>
</evidence>
<dbReference type="InterPro" id="IPR055631">
    <property type="entry name" value="DUF7207"/>
</dbReference>
<dbReference type="EMBL" id="KJ019069">
    <property type="protein sequence ID" value="AIX24064.1"/>
    <property type="molecule type" value="Genomic_DNA"/>
</dbReference>
<evidence type="ECO:0000313" key="1">
    <source>
        <dbReference type="EMBL" id="AIX24064.1"/>
    </source>
</evidence>
<dbReference type="OrthoDB" id="19860at10239"/>
<name>A0A0E3HLI9_9CAUD</name>
<dbReference type="RefSeq" id="YP_009134151.1">
    <property type="nucleotide sequence ID" value="NC_026926.1"/>
</dbReference>
<reference evidence="3 4" key="1">
    <citation type="submission" date="2013-12" db="EMBL/GenBank/DDBJ databases">
        <title>Ecological redundancy of diverse viral populations within a natural community.</title>
        <authorList>
            <person name="Gregory A.C."/>
            <person name="LaButti K."/>
            <person name="Copeland A."/>
            <person name="Woyke T."/>
            <person name="Sullivan M.B."/>
        </authorList>
    </citation>
    <scope>NUCLEOTIDE SEQUENCE [LARGE SCALE GENOMIC DNA]</scope>
    <source>
        <strain evidence="1">Syn7803US103</strain>
        <strain evidence="2">Syn7803US23</strain>
    </source>
</reference>
<proteinExistence type="predicted"/>
<dbReference type="GeneID" id="24171347"/>
<evidence type="ECO:0000313" key="3">
    <source>
        <dbReference type="Proteomes" id="UP000033008"/>
    </source>
</evidence>
<evidence type="ECO:0000313" key="2">
    <source>
        <dbReference type="EMBL" id="AIX28507.1"/>
    </source>
</evidence>
<dbReference type="EMBL" id="KJ019089">
    <property type="protein sequence ID" value="AIX28507.1"/>
    <property type="molecule type" value="Genomic_DNA"/>
</dbReference>